<accession>A0A415ENK3</accession>
<dbReference type="EMBL" id="QRMZ01000029">
    <property type="protein sequence ID" value="RHK04268.1"/>
    <property type="molecule type" value="Genomic_DNA"/>
</dbReference>
<sequence length="126" mass="14017">MGAGTLLEGTNGTYRILMSINAQADVEELTGVNMFELAAKKQDLRLLRKIFSVALRYGEKDKEIDFSKAGDIMDDVIAEHDIHYLTEKLTEELNRALGIKEEIQETGESQGEGEDAGKLKSLPMKK</sequence>
<reference evidence="2 3" key="1">
    <citation type="submission" date="2018-08" db="EMBL/GenBank/DDBJ databases">
        <title>A genome reference for cultivated species of the human gut microbiota.</title>
        <authorList>
            <person name="Zou Y."/>
            <person name="Xue W."/>
            <person name="Luo G."/>
        </authorList>
    </citation>
    <scope>NUCLEOTIDE SEQUENCE [LARGE SCALE GENOMIC DNA]</scope>
    <source>
        <strain evidence="2 3">AF48-16</strain>
    </source>
</reference>
<dbReference type="AlphaFoldDB" id="A0A415ENK3"/>
<protein>
    <submittedName>
        <fullName evidence="2">Uncharacterized protein</fullName>
    </submittedName>
</protein>
<gene>
    <name evidence="2" type="ORF">DW084_16335</name>
</gene>
<feature type="region of interest" description="Disordered" evidence="1">
    <location>
        <begin position="101"/>
        <end position="126"/>
    </location>
</feature>
<name>A0A415ENK3_ENTCA</name>
<evidence type="ECO:0000313" key="2">
    <source>
        <dbReference type="EMBL" id="RHK04268.1"/>
    </source>
</evidence>
<organism evidence="2 3">
    <name type="scientific">Enterococcus casseliflavus</name>
    <name type="common">Enterococcus flavescens</name>
    <dbReference type="NCBI Taxonomy" id="37734"/>
    <lineage>
        <taxon>Bacteria</taxon>
        <taxon>Bacillati</taxon>
        <taxon>Bacillota</taxon>
        <taxon>Bacilli</taxon>
        <taxon>Lactobacillales</taxon>
        <taxon>Enterococcaceae</taxon>
        <taxon>Enterococcus</taxon>
    </lineage>
</organism>
<dbReference type="Proteomes" id="UP000286288">
    <property type="component" value="Unassembled WGS sequence"/>
</dbReference>
<proteinExistence type="predicted"/>
<evidence type="ECO:0000256" key="1">
    <source>
        <dbReference type="SAM" id="MobiDB-lite"/>
    </source>
</evidence>
<evidence type="ECO:0000313" key="3">
    <source>
        <dbReference type="Proteomes" id="UP000286288"/>
    </source>
</evidence>
<comment type="caution">
    <text evidence="2">The sequence shown here is derived from an EMBL/GenBank/DDBJ whole genome shotgun (WGS) entry which is preliminary data.</text>
</comment>